<reference evidence="10 11" key="1">
    <citation type="submission" date="2020-07" db="EMBL/GenBank/DDBJ databases">
        <title>A new beta-1,3-glucan-decomposing anaerobic bacterium isolated from anoxic soil subjected to biological soil disinfestation.</title>
        <authorList>
            <person name="Ueki A."/>
            <person name="Tonouchi A."/>
        </authorList>
    </citation>
    <scope>NUCLEOTIDE SEQUENCE [LARGE SCALE GENOMIC DNA]</scope>
    <source>
        <strain evidence="10 11">TW1</strain>
    </source>
</reference>
<keyword evidence="11" id="KW-1185">Reference proteome</keyword>
<evidence type="ECO:0000256" key="2">
    <source>
        <dbReference type="ARBA" id="ARBA00005801"/>
    </source>
</evidence>
<gene>
    <name evidence="10" type="ORF">bsdtw1_03729</name>
</gene>
<evidence type="ECO:0000256" key="6">
    <source>
        <dbReference type="ARBA" id="ARBA00023136"/>
    </source>
</evidence>
<keyword evidence="6 7" id="KW-0472">Membrane</keyword>
<name>A0A6V8SLE5_9CLOT</name>
<dbReference type="Gene3D" id="1.20.120.1220">
    <property type="match status" value="1"/>
</dbReference>
<dbReference type="EMBL" id="BLZR01000001">
    <property type="protein sequence ID" value="GFP77571.1"/>
    <property type="molecule type" value="Genomic_DNA"/>
</dbReference>
<keyword evidence="3" id="KW-1003">Cell membrane</keyword>
<feature type="transmembrane region" description="Helical" evidence="7">
    <location>
        <begin position="151"/>
        <end position="174"/>
    </location>
</feature>
<feature type="transmembrane region" description="Helical" evidence="7">
    <location>
        <begin position="186"/>
        <end position="210"/>
    </location>
</feature>
<keyword evidence="4 7" id="KW-0812">Transmembrane</keyword>
<proteinExistence type="inferred from homology"/>
<dbReference type="GO" id="GO:0006465">
    <property type="term" value="P:signal peptide processing"/>
    <property type="evidence" value="ECO:0007669"/>
    <property type="project" value="TreeGrafter"/>
</dbReference>
<organism evidence="10 11">
    <name type="scientific">Clostridium fungisolvens</name>
    <dbReference type="NCBI Taxonomy" id="1604897"/>
    <lineage>
        <taxon>Bacteria</taxon>
        <taxon>Bacillati</taxon>
        <taxon>Bacillota</taxon>
        <taxon>Clostridia</taxon>
        <taxon>Eubacteriales</taxon>
        <taxon>Clostridiaceae</taxon>
        <taxon>Clostridium</taxon>
    </lineage>
</organism>
<dbReference type="Pfam" id="PF01478">
    <property type="entry name" value="Peptidase_A24"/>
    <property type="match status" value="1"/>
</dbReference>
<dbReference type="InterPro" id="IPR010627">
    <property type="entry name" value="Prepilin_pept_A24_N"/>
</dbReference>
<protein>
    <submittedName>
        <fullName evidence="10">Type 4 prepilin-like proteins leader peptide-processing enzyme</fullName>
    </submittedName>
</protein>
<dbReference type="InterPro" id="IPR000045">
    <property type="entry name" value="Prepilin_IV_endopep_pep"/>
</dbReference>
<feature type="transmembrane region" description="Helical" evidence="7">
    <location>
        <begin position="98"/>
        <end position="114"/>
    </location>
</feature>
<dbReference type="PANTHER" id="PTHR30487">
    <property type="entry name" value="TYPE 4 PREPILIN-LIKE PROTEINS LEADER PEPTIDE-PROCESSING ENZYME"/>
    <property type="match status" value="1"/>
</dbReference>
<feature type="transmembrane region" description="Helical" evidence="7">
    <location>
        <begin position="222"/>
        <end position="239"/>
    </location>
</feature>
<evidence type="ECO:0000256" key="3">
    <source>
        <dbReference type="ARBA" id="ARBA00022475"/>
    </source>
</evidence>
<evidence type="ECO:0000256" key="4">
    <source>
        <dbReference type="ARBA" id="ARBA00022692"/>
    </source>
</evidence>
<dbReference type="PANTHER" id="PTHR30487:SF0">
    <property type="entry name" value="PREPILIN LEADER PEPTIDASE_N-METHYLTRANSFERASE-RELATED"/>
    <property type="match status" value="1"/>
</dbReference>
<evidence type="ECO:0000313" key="10">
    <source>
        <dbReference type="EMBL" id="GFP77571.1"/>
    </source>
</evidence>
<feature type="transmembrane region" description="Helical" evidence="7">
    <location>
        <begin position="121"/>
        <end position="139"/>
    </location>
</feature>
<sequence>MEIGILIFILGLVIGSFLNVCIYRIPRGESISFPPSHCTDCKTQIKAYDLVPVISYLFLGGKCRHCGNKISIKYPALELFTAIIFLLIYNQYGLSIELIKFLILAVFLIVIAFIDFNTQDVYAVTTYPCLFIGIVFILIDKFYLHSNIMTYLIGLVVGAGVIGLIVILTGAMGAGDIEIAAICGIYLGWSNTLITIFFAFIIGAIIGVSLIALKKKGRKDPIAFGPFLAIGTMIAMLYGDKIIKIYLNI</sequence>
<feature type="domain" description="Prepilin type IV endopeptidase peptidase" evidence="8">
    <location>
        <begin position="102"/>
        <end position="208"/>
    </location>
</feature>
<feature type="domain" description="Prepilin peptidase A24 N-terminal" evidence="9">
    <location>
        <begin position="9"/>
        <end position="91"/>
    </location>
</feature>
<comment type="subcellular location">
    <subcellularLocation>
        <location evidence="1">Cell membrane</location>
        <topology evidence="1">Multi-pass membrane protein</topology>
    </subcellularLocation>
</comment>
<evidence type="ECO:0000256" key="7">
    <source>
        <dbReference type="SAM" id="Phobius"/>
    </source>
</evidence>
<dbReference type="Pfam" id="PF06750">
    <property type="entry name" value="A24_N_bact"/>
    <property type="match status" value="1"/>
</dbReference>
<evidence type="ECO:0000256" key="5">
    <source>
        <dbReference type="ARBA" id="ARBA00022989"/>
    </source>
</evidence>
<feature type="transmembrane region" description="Helical" evidence="7">
    <location>
        <begin position="6"/>
        <end position="25"/>
    </location>
</feature>
<comment type="similarity">
    <text evidence="2">Belongs to the peptidase A24 family.</text>
</comment>
<dbReference type="GO" id="GO:0004190">
    <property type="term" value="F:aspartic-type endopeptidase activity"/>
    <property type="evidence" value="ECO:0007669"/>
    <property type="project" value="InterPro"/>
</dbReference>
<keyword evidence="5 7" id="KW-1133">Transmembrane helix</keyword>
<accession>A0A6V8SLE5</accession>
<dbReference type="Proteomes" id="UP000580568">
    <property type="component" value="Unassembled WGS sequence"/>
</dbReference>
<dbReference type="InterPro" id="IPR050882">
    <property type="entry name" value="Prepilin_peptidase/N-MTase"/>
</dbReference>
<evidence type="ECO:0000259" key="8">
    <source>
        <dbReference type="Pfam" id="PF01478"/>
    </source>
</evidence>
<feature type="transmembrane region" description="Helical" evidence="7">
    <location>
        <begin position="74"/>
        <end position="92"/>
    </location>
</feature>
<comment type="caution">
    <text evidence="10">The sequence shown here is derived from an EMBL/GenBank/DDBJ whole genome shotgun (WGS) entry which is preliminary data.</text>
</comment>
<evidence type="ECO:0000259" key="9">
    <source>
        <dbReference type="Pfam" id="PF06750"/>
    </source>
</evidence>
<evidence type="ECO:0000313" key="11">
    <source>
        <dbReference type="Proteomes" id="UP000580568"/>
    </source>
</evidence>
<dbReference type="AlphaFoldDB" id="A0A6V8SLE5"/>
<evidence type="ECO:0000256" key="1">
    <source>
        <dbReference type="ARBA" id="ARBA00004651"/>
    </source>
</evidence>
<dbReference type="GO" id="GO:0005886">
    <property type="term" value="C:plasma membrane"/>
    <property type="evidence" value="ECO:0007669"/>
    <property type="project" value="UniProtKB-SubCell"/>
</dbReference>